<dbReference type="OrthoDB" id="337870at2759"/>
<sequence>MYQKQLRTPKPWYLQEILAEEVTLLVHGEAGLSSAKRTTDALFNKDVEVLAE</sequence>
<accession>A0A7R9MUQ9</accession>
<protein>
    <submittedName>
        <fullName evidence="1">Uncharacterized protein</fullName>
    </submittedName>
</protein>
<keyword evidence="2" id="KW-1185">Reference proteome</keyword>
<evidence type="ECO:0000313" key="1">
    <source>
        <dbReference type="EMBL" id="CAD7666225.1"/>
    </source>
</evidence>
<gene>
    <name evidence="1" type="ORF">ONB1V03_LOCUS22740</name>
</gene>
<feature type="non-terminal residue" evidence="1">
    <location>
        <position position="1"/>
    </location>
</feature>
<dbReference type="EMBL" id="CAJPVJ010052937">
    <property type="protein sequence ID" value="CAG2183319.1"/>
    <property type="molecule type" value="Genomic_DNA"/>
</dbReference>
<dbReference type="AlphaFoldDB" id="A0A7R9MUQ9"/>
<dbReference type="Proteomes" id="UP000728032">
    <property type="component" value="Unassembled WGS sequence"/>
</dbReference>
<dbReference type="Gene3D" id="1.10.240.10">
    <property type="entry name" value="Tyrosyl-Transfer RNA Synthetase"/>
    <property type="match status" value="1"/>
</dbReference>
<name>A0A7R9MUQ9_9ACAR</name>
<organism evidence="1">
    <name type="scientific">Oppiella nova</name>
    <dbReference type="NCBI Taxonomy" id="334625"/>
    <lineage>
        <taxon>Eukaryota</taxon>
        <taxon>Metazoa</taxon>
        <taxon>Ecdysozoa</taxon>
        <taxon>Arthropoda</taxon>
        <taxon>Chelicerata</taxon>
        <taxon>Arachnida</taxon>
        <taxon>Acari</taxon>
        <taxon>Acariformes</taxon>
        <taxon>Sarcoptiformes</taxon>
        <taxon>Oribatida</taxon>
        <taxon>Brachypylina</taxon>
        <taxon>Oppioidea</taxon>
        <taxon>Oppiidae</taxon>
        <taxon>Oppiella</taxon>
    </lineage>
</organism>
<reference evidence="1" key="1">
    <citation type="submission" date="2020-11" db="EMBL/GenBank/DDBJ databases">
        <authorList>
            <person name="Tran Van P."/>
        </authorList>
    </citation>
    <scope>NUCLEOTIDE SEQUENCE</scope>
</reference>
<dbReference type="EMBL" id="OC967762">
    <property type="protein sequence ID" value="CAD7666225.1"/>
    <property type="molecule type" value="Genomic_DNA"/>
</dbReference>
<proteinExistence type="predicted"/>
<evidence type="ECO:0000313" key="2">
    <source>
        <dbReference type="Proteomes" id="UP000728032"/>
    </source>
</evidence>